<organism evidence="2 3">
    <name type="scientific">Linum trigynum</name>
    <dbReference type="NCBI Taxonomy" id="586398"/>
    <lineage>
        <taxon>Eukaryota</taxon>
        <taxon>Viridiplantae</taxon>
        <taxon>Streptophyta</taxon>
        <taxon>Embryophyta</taxon>
        <taxon>Tracheophyta</taxon>
        <taxon>Spermatophyta</taxon>
        <taxon>Magnoliopsida</taxon>
        <taxon>eudicotyledons</taxon>
        <taxon>Gunneridae</taxon>
        <taxon>Pentapetalae</taxon>
        <taxon>rosids</taxon>
        <taxon>fabids</taxon>
        <taxon>Malpighiales</taxon>
        <taxon>Linaceae</taxon>
        <taxon>Linum</taxon>
    </lineage>
</organism>
<keyword evidence="3" id="KW-1185">Reference proteome</keyword>
<evidence type="ECO:0000256" key="1">
    <source>
        <dbReference type="SAM" id="MobiDB-lite"/>
    </source>
</evidence>
<evidence type="ECO:0000313" key="3">
    <source>
        <dbReference type="Proteomes" id="UP001497516"/>
    </source>
</evidence>
<name>A0AAV2D8J6_9ROSI</name>
<feature type="region of interest" description="Disordered" evidence="1">
    <location>
        <begin position="1"/>
        <end position="24"/>
    </location>
</feature>
<gene>
    <name evidence="2" type="ORF">LTRI10_LOCUS11428</name>
</gene>
<accession>A0AAV2D8J6</accession>
<feature type="compositionally biased region" description="Basic and acidic residues" evidence="1">
    <location>
        <begin position="66"/>
        <end position="79"/>
    </location>
</feature>
<reference evidence="2 3" key="1">
    <citation type="submission" date="2024-04" db="EMBL/GenBank/DDBJ databases">
        <authorList>
            <person name="Fracassetti M."/>
        </authorList>
    </citation>
    <scope>NUCLEOTIDE SEQUENCE [LARGE SCALE GENOMIC DNA]</scope>
</reference>
<sequence length="94" mass="10737">MTVARVGKRMGGDNDRRQERRADGRRRAWTTMVVWWLVDWSTGGVEDRLVVATFRFCRSSSPTMEKANDGRRVPVEVRRRQNGGGSPARSCGKR</sequence>
<protein>
    <submittedName>
        <fullName evidence="2">Uncharacterized protein</fullName>
    </submittedName>
</protein>
<feature type="compositionally biased region" description="Basic and acidic residues" evidence="1">
    <location>
        <begin position="10"/>
        <end position="24"/>
    </location>
</feature>
<dbReference type="EMBL" id="OZ034815">
    <property type="protein sequence ID" value="CAL1368135.1"/>
    <property type="molecule type" value="Genomic_DNA"/>
</dbReference>
<feature type="region of interest" description="Disordered" evidence="1">
    <location>
        <begin position="61"/>
        <end position="94"/>
    </location>
</feature>
<evidence type="ECO:0000313" key="2">
    <source>
        <dbReference type="EMBL" id="CAL1368135.1"/>
    </source>
</evidence>
<dbReference type="Proteomes" id="UP001497516">
    <property type="component" value="Chromosome 2"/>
</dbReference>
<dbReference type="AlphaFoldDB" id="A0AAV2D8J6"/>
<proteinExistence type="predicted"/>